<feature type="transmembrane region" description="Helical" evidence="1">
    <location>
        <begin position="113"/>
        <end position="135"/>
    </location>
</feature>
<gene>
    <name evidence="2" type="ORF">CR162_07655</name>
</gene>
<evidence type="ECO:0000256" key="1">
    <source>
        <dbReference type="SAM" id="Phobius"/>
    </source>
</evidence>
<evidence type="ECO:0008006" key="4">
    <source>
        <dbReference type="Google" id="ProtNLM"/>
    </source>
</evidence>
<dbReference type="RefSeq" id="WP_099094941.1">
    <property type="nucleotide sequence ID" value="NZ_PDNU01000008.1"/>
</dbReference>
<dbReference type="Proteomes" id="UP000223527">
    <property type="component" value="Unassembled WGS sequence"/>
</dbReference>
<feature type="transmembrane region" description="Helical" evidence="1">
    <location>
        <begin position="242"/>
        <end position="261"/>
    </location>
</feature>
<organism evidence="2 3">
    <name type="scientific">Teichococcus rhizosphaerae</name>
    <dbReference type="NCBI Taxonomy" id="1335062"/>
    <lineage>
        <taxon>Bacteria</taxon>
        <taxon>Pseudomonadati</taxon>
        <taxon>Pseudomonadota</taxon>
        <taxon>Alphaproteobacteria</taxon>
        <taxon>Acetobacterales</taxon>
        <taxon>Roseomonadaceae</taxon>
        <taxon>Roseomonas</taxon>
    </lineage>
</organism>
<feature type="transmembrane region" description="Helical" evidence="1">
    <location>
        <begin position="70"/>
        <end position="92"/>
    </location>
</feature>
<protein>
    <recommendedName>
        <fullName evidence="4">DUF2189 domain-containing protein</fullName>
    </recommendedName>
</protein>
<keyword evidence="1" id="KW-0472">Membrane</keyword>
<feature type="transmembrane region" description="Helical" evidence="1">
    <location>
        <begin position="44"/>
        <end position="64"/>
    </location>
</feature>
<dbReference type="Pfam" id="PF09955">
    <property type="entry name" value="DUF2189"/>
    <property type="match status" value="1"/>
</dbReference>
<accession>A0A2C7ABD2</accession>
<reference evidence="2 3" key="1">
    <citation type="submission" date="2017-10" db="EMBL/GenBank/DDBJ databases">
        <authorList>
            <person name="Banno H."/>
            <person name="Chua N.-H."/>
        </authorList>
    </citation>
    <scope>NUCLEOTIDE SEQUENCE [LARGE SCALE GENOMIC DNA]</scope>
    <source>
        <strain evidence="2 3">YW11</strain>
    </source>
</reference>
<keyword evidence="1" id="KW-1133">Transmembrane helix</keyword>
<evidence type="ECO:0000313" key="2">
    <source>
        <dbReference type="EMBL" id="PHK95710.1"/>
    </source>
</evidence>
<keyword evidence="1" id="KW-0812">Transmembrane</keyword>
<keyword evidence="3" id="KW-1185">Reference proteome</keyword>
<feature type="transmembrane region" description="Helical" evidence="1">
    <location>
        <begin position="216"/>
        <end position="236"/>
    </location>
</feature>
<proteinExistence type="predicted"/>
<dbReference type="InterPro" id="IPR018692">
    <property type="entry name" value="DUF2189"/>
</dbReference>
<dbReference type="AlphaFoldDB" id="A0A2C7ABD2"/>
<dbReference type="EMBL" id="PDNU01000008">
    <property type="protein sequence ID" value="PHK95710.1"/>
    <property type="molecule type" value="Genomic_DNA"/>
</dbReference>
<comment type="caution">
    <text evidence="2">The sequence shown here is derived from an EMBL/GenBank/DDBJ whole genome shotgun (WGS) entry which is preliminary data.</text>
</comment>
<dbReference type="OrthoDB" id="9809543at2"/>
<evidence type="ECO:0000313" key="3">
    <source>
        <dbReference type="Proteomes" id="UP000223527"/>
    </source>
</evidence>
<name>A0A2C7ABD2_9PROT</name>
<feature type="transmembrane region" description="Helical" evidence="1">
    <location>
        <begin position="170"/>
        <end position="195"/>
    </location>
</feature>
<sequence length="267" mass="28945">MATTWTDAPGMTRREPSIRRIGGSDIGEALALGWRDFLANPTQLVFLAILYPIIGLVAAQLAAGRELMPLFWPLASGFALLGPVAALGIYELSRRREQGQPTRWTDALAVRHSPAITSILGLGVLLLAIFVLWLFTARLIYGMTLGSTPDNATDFLSRVLYSREGHQLMLLGNLAGFLFAALVFSLTVVSFPMLLDRAGRGMPVTAGMAMRTSLRAVRANPAPLALWAFVIALLLALGSLPLFVGLAVVVPVLGHATWHLYRRMVQD</sequence>